<proteinExistence type="predicted"/>
<dbReference type="Pfam" id="PF13676">
    <property type="entry name" value="TIR_2"/>
    <property type="match status" value="1"/>
</dbReference>
<organism evidence="3 4">
    <name type="scientific">Micromonospora cathayae</name>
    <dbReference type="NCBI Taxonomy" id="3028804"/>
    <lineage>
        <taxon>Bacteria</taxon>
        <taxon>Bacillati</taxon>
        <taxon>Actinomycetota</taxon>
        <taxon>Actinomycetes</taxon>
        <taxon>Micromonosporales</taxon>
        <taxon>Micromonosporaceae</taxon>
        <taxon>Micromonospora</taxon>
    </lineage>
</organism>
<name>A0ABY7ZW41_9ACTN</name>
<gene>
    <name evidence="3" type="ORF">PVK37_13130</name>
</gene>
<sequence length="182" mass="19609">MVNWELVVAAASMIAGVAAAYFGYVAVRGRLRSPRPHPAGTDTARTGASYDAFVSYAEADEATAEWLARGLQDRGLRVFLAKWIGVGLVEYAEKERALDATVNGVLLFSRASMGRADLRDEYAALLQQVHAGGRRFVPVLVEAVDLPPFARIRRPLDLTGRGNSTAALDELARAVGRPNAGR</sequence>
<dbReference type="RefSeq" id="WP_275034198.1">
    <property type="nucleotide sequence ID" value="NZ_CP118615.1"/>
</dbReference>
<keyword evidence="1" id="KW-0812">Transmembrane</keyword>
<evidence type="ECO:0000259" key="2">
    <source>
        <dbReference type="Pfam" id="PF13676"/>
    </source>
</evidence>
<protein>
    <submittedName>
        <fullName evidence="3">Toll/interleukin-1 receptor domain-containing protein</fullName>
    </submittedName>
</protein>
<keyword evidence="3" id="KW-0675">Receptor</keyword>
<dbReference type="SUPFAM" id="SSF52200">
    <property type="entry name" value="Toll/Interleukin receptor TIR domain"/>
    <property type="match status" value="1"/>
</dbReference>
<feature type="domain" description="TIR" evidence="2">
    <location>
        <begin position="53"/>
        <end position="171"/>
    </location>
</feature>
<feature type="transmembrane region" description="Helical" evidence="1">
    <location>
        <begin position="6"/>
        <end position="27"/>
    </location>
</feature>
<accession>A0ABY7ZW41</accession>
<evidence type="ECO:0000256" key="1">
    <source>
        <dbReference type="SAM" id="Phobius"/>
    </source>
</evidence>
<evidence type="ECO:0000313" key="4">
    <source>
        <dbReference type="Proteomes" id="UP001219605"/>
    </source>
</evidence>
<dbReference type="Gene3D" id="3.40.50.10140">
    <property type="entry name" value="Toll/interleukin-1 receptor homology (TIR) domain"/>
    <property type="match status" value="1"/>
</dbReference>
<evidence type="ECO:0000313" key="3">
    <source>
        <dbReference type="EMBL" id="WDZ87276.1"/>
    </source>
</evidence>
<dbReference type="Proteomes" id="UP001219605">
    <property type="component" value="Chromosome"/>
</dbReference>
<reference evidence="3 4" key="1">
    <citation type="submission" date="2023-02" db="EMBL/GenBank/DDBJ databases">
        <authorList>
            <person name="Mo P."/>
        </authorList>
    </citation>
    <scope>NUCLEOTIDE SEQUENCE [LARGE SCALE GENOMIC DNA]</scope>
    <source>
        <strain evidence="3 4">HUAS 3</strain>
    </source>
</reference>
<dbReference type="InterPro" id="IPR035897">
    <property type="entry name" value="Toll_tir_struct_dom_sf"/>
</dbReference>
<dbReference type="InterPro" id="IPR000157">
    <property type="entry name" value="TIR_dom"/>
</dbReference>
<dbReference type="EMBL" id="CP118615">
    <property type="protein sequence ID" value="WDZ87276.1"/>
    <property type="molecule type" value="Genomic_DNA"/>
</dbReference>
<keyword evidence="1" id="KW-1133">Transmembrane helix</keyword>
<keyword evidence="1" id="KW-0472">Membrane</keyword>
<keyword evidence="4" id="KW-1185">Reference proteome</keyword>